<dbReference type="AlphaFoldDB" id="A0A4S8P6V2"/>
<name>A0A4S8P6V2_9ACTN</name>
<dbReference type="Pfam" id="PF06152">
    <property type="entry name" value="Phage_min_cap2"/>
    <property type="match status" value="2"/>
</dbReference>
<keyword evidence="1" id="KW-0175">Coiled coil</keyword>
<dbReference type="OrthoDB" id="3197444at2"/>
<dbReference type="GO" id="GO:0005198">
    <property type="term" value="F:structural molecule activity"/>
    <property type="evidence" value="ECO:0007669"/>
    <property type="project" value="InterPro"/>
</dbReference>
<evidence type="ECO:0000256" key="1">
    <source>
        <dbReference type="SAM" id="Coils"/>
    </source>
</evidence>
<comment type="caution">
    <text evidence="3">The sequence shown here is derived from an EMBL/GenBank/DDBJ whole genome shotgun (WGS) entry which is preliminary data.</text>
</comment>
<accession>A0A4S8P6V2</accession>
<feature type="compositionally biased region" description="Polar residues" evidence="2">
    <location>
        <begin position="386"/>
        <end position="399"/>
    </location>
</feature>
<evidence type="ECO:0000313" key="3">
    <source>
        <dbReference type="EMBL" id="THV26003.1"/>
    </source>
</evidence>
<dbReference type="RefSeq" id="WP_136531451.1">
    <property type="nucleotide sequence ID" value="NZ_STGX01000016.1"/>
</dbReference>
<reference evidence="3 4" key="1">
    <citation type="journal article" date="2018" name="Int. J. Syst. Evol. Microbiol.">
        <title>Glycomyces paridis sp. nov., isolated from the medicinal plant Paris polyphylla.</title>
        <authorList>
            <person name="Fang X.M."/>
            <person name="Bai J.L."/>
            <person name="Su J."/>
            <person name="Zhao L.L."/>
            <person name="Liu H.Y."/>
            <person name="Ma B.P."/>
            <person name="Zhang Y.Q."/>
            <person name="Yu L.Y."/>
        </authorList>
    </citation>
    <scope>NUCLEOTIDE SEQUENCE [LARGE SCALE GENOMIC DNA]</scope>
    <source>
        <strain evidence="3 4">CPCC 204357</strain>
    </source>
</reference>
<dbReference type="EMBL" id="STGX01000016">
    <property type="protein sequence ID" value="THV26003.1"/>
    <property type="molecule type" value="Genomic_DNA"/>
</dbReference>
<dbReference type="InterPro" id="IPR009319">
    <property type="entry name" value="Phage_A118_VSP1"/>
</dbReference>
<dbReference type="Proteomes" id="UP000305792">
    <property type="component" value="Unassembled WGS sequence"/>
</dbReference>
<sequence length="399" mass="44152">MPIDRSIAEGLAENVAELYRGAETRLAQNLARRIRADITSGHQDRLTAMSALRRQAEDVLAALSGRSARLAERALMEAYARGAAAAVDEMARLSGDRWVDWLARRSRIVRAIAWLTGYSKRRDARLAEAVAAVRADLPGIDSVMVIAQELTQRMSSTHLHVLRWHQDAYRDVMAGPVVDVLLGTKTRLRAAQVAWEHLLSKGVSGFTDKRGHRRELASYVEMATRTAVAHSSIEGHLGRLTQAGAELVIVSNAPEECRLCRPYESRVLAINGPAGPRVIEHAIEDGVMVPIDVKATVAEAVAAGLIHPNCRHRLAMYLPGVTKSETHTQDPKGDKDRQRLRELERELRALKLKREALVDPTAAAALDRKIRTKQAQIREHVRVSGAQRQPQREQVGSAR</sequence>
<protein>
    <submittedName>
        <fullName evidence="3">Minor capsid protein</fullName>
    </submittedName>
</protein>
<gene>
    <name evidence="3" type="ORF">E9998_19915</name>
</gene>
<feature type="coiled-coil region" evidence="1">
    <location>
        <begin position="333"/>
        <end position="360"/>
    </location>
</feature>
<evidence type="ECO:0000313" key="4">
    <source>
        <dbReference type="Proteomes" id="UP000305792"/>
    </source>
</evidence>
<proteinExistence type="predicted"/>
<feature type="region of interest" description="Disordered" evidence="2">
    <location>
        <begin position="377"/>
        <end position="399"/>
    </location>
</feature>
<keyword evidence="4" id="KW-1185">Reference proteome</keyword>
<evidence type="ECO:0000256" key="2">
    <source>
        <dbReference type="SAM" id="MobiDB-lite"/>
    </source>
</evidence>
<organism evidence="3 4">
    <name type="scientific">Glycomyces paridis</name>
    <dbReference type="NCBI Taxonomy" id="2126555"/>
    <lineage>
        <taxon>Bacteria</taxon>
        <taxon>Bacillati</taxon>
        <taxon>Actinomycetota</taxon>
        <taxon>Actinomycetes</taxon>
        <taxon>Glycomycetales</taxon>
        <taxon>Glycomycetaceae</taxon>
        <taxon>Glycomyces</taxon>
    </lineage>
</organism>